<protein>
    <submittedName>
        <fullName evidence="1">Uncharacterized protein</fullName>
    </submittedName>
</protein>
<name>A0AAU6P2Y2_9FLAO</name>
<dbReference type="RefSeq" id="WP_338732716.1">
    <property type="nucleotide sequence ID" value="NZ_CP136924.1"/>
</dbReference>
<organism evidence="1 3">
    <name type="scientific">Mangrovimonas cancribranchiae</name>
    <dbReference type="NCBI Taxonomy" id="3080055"/>
    <lineage>
        <taxon>Bacteria</taxon>
        <taxon>Pseudomonadati</taxon>
        <taxon>Bacteroidota</taxon>
        <taxon>Flavobacteriia</taxon>
        <taxon>Flavobacteriales</taxon>
        <taxon>Flavobacteriaceae</taxon>
        <taxon>Mangrovimonas</taxon>
    </lineage>
</organism>
<keyword evidence="3" id="KW-1185">Reference proteome</keyword>
<reference evidence="1 3" key="1">
    <citation type="submission" date="2023-10" db="EMBL/GenBank/DDBJ databases">
        <title>Culture-based analysis of two novel bacteria associated with mangrove crab gills.</title>
        <authorList>
            <person name="Yang X."/>
            <person name="Garuglieri E."/>
            <person name="Van Goethem M.W."/>
            <person name="Fusi M."/>
            <person name="Marasco R."/>
            <person name="Daffonchio D.G."/>
        </authorList>
    </citation>
    <scope>NUCLEOTIDE SEQUENCE [LARGE SCALE GENOMIC DNA]</scope>
    <source>
        <strain evidence="2">UG2-1</strain>
        <strain evidence="1">UG2-2</strain>
        <strain evidence="3">UG2_2</strain>
    </source>
</reference>
<dbReference type="Proteomes" id="UP001368318">
    <property type="component" value="Chromosome"/>
</dbReference>
<dbReference type="KEGG" id="mcaa:R3L15_01025"/>
<sequence length="274" mass="32098">MKTNNRIFIVTVFLLLLFTAPVLSQAERERPAYVVVTTMHWDLDYEDFDKAKWIATEKEFFDKVIKKNDHIVSAGIYTHLLSDDNSELLYVQVYNTWNDIDLAAKKNQELAESAWPDESKREAFFDKQNAYYAPMHSDEIYATMDHAKLFQGDFNDDMVVYVRKNHFDFPEDGSAEEFNSMNTEFIKNVIHKNEYIKGYYPHSHAYGANSTDFIEGFYLNSMSDLEKMFERSQELIEAHWSSEAKQKEFTKVASKYFTGKHSDAVYAVIPELRK</sequence>
<dbReference type="EMBL" id="CP136924">
    <property type="protein sequence ID" value="WXA04112.1"/>
    <property type="molecule type" value="Genomic_DNA"/>
</dbReference>
<dbReference type="EMBL" id="CP136925">
    <property type="protein sequence ID" value="WXA13470.1"/>
    <property type="molecule type" value="Genomic_DNA"/>
</dbReference>
<evidence type="ECO:0000313" key="2">
    <source>
        <dbReference type="EMBL" id="WXA13470.1"/>
    </source>
</evidence>
<proteinExistence type="predicted"/>
<accession>A0AAU6P2Y2</accession>
<dbReference type="AlphaFoldDB" id="A0AAU6P2Y2"/>
<evidence type="ECO:0000313" key="1">
    <source>
        <dbReference type="EMBL" id="WXA04112.1"/>
    </source>
</evidence>
<evidence type="ECO:0000313" key="3">
    <source>
        <dbReference type="Proteomes" id="UP001368318"/>
    </source>
</evidence>
<gene>
    <name evidence="2" type="ORF">R3L15_01025</name>
    <name evidence="1" type="ORF">R3L16_06370</name>
</gene>